<dbReference type="Pfam" id="PF10463">
    <property type="entry name" value="Peptidase_U49"/>
    <property type="match status" value="1"/>
</dbReference>
<dbReference type="InterPro" id="IPR019504">
    <property type="entry name" value="Peptidase_U49_Lit_pept"/>
</dbReference>
<evidence type="ECO:0000313" key="2">
    <source>
        <dbReference type="Proteomes" id="UP000032680"/>
    </source>
</evidence>
<proteinExistence type="predicted"/>
<dbReference type="OrthoDB" id="6949768at2"/>
<dbReference type="AlphaFoldDB" id="A0A0D6P3Q1"/>
<name>A0A0D6P3Q1_9PROT</name>
<reference evidence="1 2" key="1">
    <citation type="submission" date="2012-11" db="EMBL/GenBank/DDBJ databases">
        <title>Whole genome sequence of Acidisphaera rubrifaciens HS-AP3.</title>
        <authorList>
            <person name="Azuma Y."/>
            <person name="Higashiura N."/>
            <person name="Hirakawa H."/>
            <person name="Matsushita K."/>
        </authorList>
    </citation>
    <scope>NUCLEOTIDE SEQUENCE [LARGE SCALE GENOMIC DNA]</scope>
    <source>
        <strain evidence="1 2">HS-AP3</strain>
    </source>
</reference>
<comment type="caution">
    <text evidence="1">The sequence shown here is derived from an EMBL/GenBank/DDBJ whole genome shotgun (WGS) entry which is preliminary data.</text>
</comment>
<dbReference type="EMBL" id="BANB01000009">
    <property type="protein sequence ID" value="GAN75818.1"/>
    <property type="molecule type" value="Genomic_DNA"/>
</dbReference>
<sequence>MDVSYAVDTLFAGVVPERLDELKNLWGQHAERVRLLDVPRFLLQQLYGTVQVSEVALRQIWLTGYAAWSAVQAYNVPLALSAVHDAPLDIAAWHAVPSQAERDFAFDSLFDKLIELGRIGSLEGFNWPENVPYPQEGLKITDPEMKGTFDLVCMAGAYVFAHEVRHGVFEQEGSRPNDLVEEEWECDRWALSLMLDEAEDYANRNGWAPSDVRAKRLLGIIIAKLTILALTPRSSWDESEDHPPVRERMQLVLDAAVDPVPDWFWITVTSMLLAFARRLGISITPRPLPPSFRSLSYNICELLTSH</sequence>
<evidence type="ECO:0000313" key="1">
    <source>
        <dbReference type="EMBL" id="GAN75818.1"/>
    </source>
</evidence>
<keyword evidence="2" id="KW-1185">Reference proteome</keyword>
<dbReference type="Proteomes" id="UP000032680">
    <property type="component" value="Unassembled WGS sequence"/>
</dbReference>
<dbReference type="RefSeq" id="WP_158322639.1">
    <property type="nucleotide sequence ID" value="NZ_BANB01000009.1"/>
</dbReference>
<protein>
    <submittedName>
        <fullName evidence="1">Phage exclusion protein Lit</fullName>
    </submittedName>
</protein>
<accession>A0A0D6P3Q1</accession>
<gene>
    <name evidence="1" type="ORF">Asru_0009_11</name>
</gene>
<organism evidence="1 2">
    <name type="scientific">Acidisphaera rubrifaciens HS-AP3</name>
    <dbReference type="NCBI Taxonomy" id="1231350"/>
    <lineage>
        <taxon>Bacteria</taxon>
        <taxon>Pseudomonadati</taxon>
        <taxon>Pseudomonadota</taxon>
        <taxon>Alphaproteobacteria</taxon>
        <taxon>Acetobacterales</taxon>
        <taxon>Acetobacteraceae</taxon>
        <taxon>Acidisphaera</taxon>
    </lineage>
</organism>